<evidence type="ECO:0000313" key="1">
    <source>
        <dbReference type="EMBL" id="KAK8960156.1"/>
    </source>
</evidence>
<protein>
    <submittedName>
        <fullName evidence="1">Uncharacterized protein</fullName>
    </submittedName>
</protein>
<organism evidence="1 2">
    <name type="scientific">Platanthera guangdongensis</name>
    <dbReference type="NCBI Taxonomy" id="2320717"/>
    <lineage>
        <taxon>Eukaryota</taxon>
        <taxon>Viridiplantae</taxon>
        <taxon>Streptophyta</taxon>
        <taxon>Embryophyta</taxon>
        <taxon>Tracheophyta</taxon>
        <taxon>Spermatophyta</taxon>
        <taxon>Magnoliopsida</taxon>
        <taxon>Liliopsida</taxon>
        <taxon>Asparagales</taxon>
        <taxon>Orchidaceae</taxon>
        <taxon>Orchidoideae</taxon>
        <taxon>Orchideae</taxon>
        <taxon>Orchidinae</taxon>
        <taxon>Platanthera</taxon>
    </lineage>
</organism>
<keyword evidence="2" id="KW-1185">Reference proteome</keyword>
<gene>
    <name evidence="1" type="ORF">KSP40_PGU005489</name>
</gene>
<dbReference type="EMBL" id="JBBWWR010000011">
    <property type="protein sequence ID" value="KAK8960156.1"/>
    <property type="molecule type" value="Genomic_DNA"/>
</dbReference>
<reference evidence="1 2" key="1">
    <citation type="journal article" date="2022" name="Nat. Plants">
        <title>Genomes of leafy and leafless Platanthera orchids illuminate the evolution of mycoheterotrophy.</title>
        <authorList>
            <person name="Li M.H."/>
            <person name="Liu K.W."/>
            <person name="Li Z."/>
            <person name="Lu H.C."/>
            <person name="Ye Q.L."/>
            <person name="Zhang D."/>
            <person name="Wang J.Y."/>
            <person name="Li Y.F."/>
            <person name="Zhong Z.M."/>
            <person name="Liu X."/>
            <person name="Yu X."/>
            <person name="Liu D.K."/>
            <person name="Tu X.D."/>
            <person name="Liu B."/>
            <person name="Hao Y."/>
            <person name="Liao X.Y."/>
            <person name="Jiang Y.T."/>
            <person name="Sun W.H."/>
            <person name="Chen J."/>
            <person name="Chen Y.Q."/>
            <person name="Ai Y."/>
            <person name="Zhai J.W."/>
            <person name="Wu S.S."/>
            <person name="Zhou Z."/>
            <person name="Hsiao Y.Y."/>
            <person name="Wu W.L."/>
            <person name="Chen Y.Y."/>
            <person name="Lin Y.F."/>
            <person name="Hsu J.L."/>
            <person name="Li C.Y."/>
            <person name="Wang Z.W."/>
            <person name="Zhao X."/>
            <person name="Zhong W.Y."/>
            <person name="Ma X.K."/>
            <person name="Ma L."/>
            <person name="Huang J."/>
            <person name="Chen G.Z."/>
            <person name="Huang M.Z."/>
            <person name="Huang L."/>
            <person name="Peng D.H."/>
            <person name="Luo Y.B."/>
            <person name="Zou S.Q."/>
            <person name="Chen S.P."/>
            <person name="Lan S."/>
            <person name="Tsai W.C."/>
            <person name="Van de Peer Y."/>
            <person name="Liu Z.J."/>
        </authorList>
    </citation>
    <scope>NUCLEOTIDE SEQUENCE [LARGE SCALE GENOMIC DNA]</scope>
    <source>
        <strain evidence="1">Lor288</strain>
    </source>
</reference>
<name>A0ABR2M936_9ASPA</name>
<dbReference type="Proteomes" id="UP001412067">
    <property type="component" value="Unassembled WGS sequence"/>
</dbReference>
<evidence type="ECO:0000313" key="2">
    <source>
        <dbReference type="Proteomes" id="UP001412067"/>
    </source>
</evidence>
<comment type="caution">
    <text evidence="1">The sequence shown here is derived from an EMBL/GenBank/DDBJ whole genome shotgun (WGS) entry which is preliminary data.</text>
</comment>
<accession>A0ABR2M936</accession>
<proteinExistence type="predicted"/>
<sequence>MLYEIHILIDYNKHEEGCLWKVCSTCMFLMFPSVWGVGLVGFALASKRHIADGLTAIIRINCDDET</sequence>